<dbReference type="InterPro" id="IPR035965">
    <property type="entry name" value="PAS-like_dom_sf"/>
</dbReference>
<dbReference type="CDD" id="cd00130">
    <property type="entry name" value="PAS"/>
    <property type="match status" value="1"/>
</dbReference>
<dbReference type="SMART" id="SM00091">
    <property type="entry name" value="PAS"/>
    <property type="match status" value="2"/>
</dbReference>
<reference evidence="3 4" key="1">
    <citation type="submission" date="2017-03" db="EMBL/GenBank/DDBJ databases">
        <title>Genomes of endolithic fungi from Antarctica.</title>
        <authorList>
            <person name="Coleine C."/>
            <person name="Masonjones S."/>
            <person name="Stajich J.E."/>
        </authorList>
    </citation>
    <scope>NUCLEOTIDE SEQUENCE [LARGE SCALE GENOMIC DNA]</scope>
    <source>
        <strain evidence="3 4">CCFEE 6315</strain>
    </source>
</reference>
<proteinExistence type="predicted"/>
<dbReference type="Pfam" id="PF08447">
    <property type="entry name" value="PAS_3"/>
    <property type="match status" value="1"/>
</dbReference>
<dbReference type="Proteomes" id="UP000308549">
    <property type="component" value="Unassembled WGS sequence"/>
</dbReference>
<keyword evidence="4" id="KW-1185">Reference proteome</keyword>
<gene>
    <name evidence="3" type="ORF">B0A50_02218</name>
</gene>
<dbReference type="Gene3D" id="3.30.450.20">
    <property type="entry name" value="PAS domain"/>
    <property type="match status" value="1"/>
</dbReference>
<feature type="compositionally biased region" description="Polar residues" evidence="1">
    <location>
        <begin position="548"/>
        <end position="557"/>
    </location>
</feature>
<evidence type="ECO:0000313" key="3">
    <source>
        <dbReference type="EMBL" id="TKA31372.1"/>
    </source>
</evidence>
<dbReference type="AlphaFoldDB" id="A0A4U0U9L7"/>
<evidence type="ECO:0000313" key="4">
    <source>
        <dbReference type="Proteomes" id="UP000308549"/>
    </source>
</evidence>
<dbReference type="NCBIfam" id="TIGR00229">
    <property type="entry name" value="sensory_box"/>
    <property type="match status" value="1"/>
</dbReference>
<feature type="region of interest" description="Disordered" evidence="1">
    <location>
        <begin position="467"/>
        <end position="529"/>
    </location>
</feature>
<feature type="region of interest" description="Disordered" evidence="1">
    <location>
        <begin position="227"/>
        <end position="343"/>
    </location>
</feature>
<dbReference type="InterPro" id="IPR000014">
    <property type="entry name" value="PAS"/>
</dbReference>
<feature type="region of interest" description="Disordered" evidence="1">
    <location>
        <begin position="538"/>
        <end position="557"/>
    </location>
</feature>
<organism evidence="3 4">
    <name type="scientific">Salinomyces thailandicus</name>
    <dbReference type="NCBI Taxonomy" id="706561"/>
    <lineage>
        <taxon>Eukaryota</taxon>
        <taxon>Fungi</taxon>
        <taxon>Dikarya</taxon>
        <taxon>Ascomycota</taxon>
        <taxon>Pezizomycotina</taxon>
        <taxon>Dothideomycetes</taxon>
        <taxon>Dothideomycetidae</taxon>
        <taxon>Mycosphaerellales</taxon>
        <taxon>Teratosphaeriaceae</taxon>
        <taxon>Salinomyces</taxon>
    </lineage>
</organism>
<accession>A0A4U0U9L7</accession>
<feature type="domain" description="PAS" evidence="2">
    <location>
        <begin position="1"/>
        <end position="63"/>
    </location>
</feature>
<dbReference type="OrthoDB" id="411251at2759"/>
<sequence length="557" mass="59776">METTFISIHDLTPDARILYSSDSVIDILGYTPDEIVNRSAWDFFPPEEVPYARKFHEKRVSMDKAAVLAYCKVRDKQGGWVGCECCFTIVYDVMIVCTSIYKQGLASQNRAVAAPLVRRMFSSSPRDPRYHMLSHISSKFSSPAKTQQHEPRAALFLNRFTRTLTIMYATNGLSEVIGIPAETMRGRSFYYCIAENCLQDAIKCLENAKGNDSIAYLRFWFRDPRIDDHVPPDDDSDEEMTTEMSEDMSEGGVGLGGGSTTSPNSGGSVASTSSNAVRSDGNMDIDQGAGSNESNSRTSSGDSTHPNETHEAIFGESLRAESSASSVAPSPERDHASPARQQAPVDAVELEAVISCASDGLVVCLRKARPMIPHPTHRPSRPTYENGLFAAPWAPEPMLPRLDARAGAGFGQAFAPALGPHAARRGSPVAAGGPNQQDFMNAIRDQAIFAWALTGINGALAEFGHGQPSGESLPSDGLPVWASDPRQSAESDKNGKGWHNGQEMFGASNKSPPDGRLGPGFFGDPGLDRSSASWRVSSADYGFGSGSGNDSAGTSGS</sequence>
<protein>
    <recommendedName>
        <fullName evidence="2">PAS domain-containing protein</fullName>
    </recommendedName>
</protein>
<feature type="compositionally biased region" description="Low complexity" evidence="1">
    <location>
        <begin position="320"/>
        <end position="330"/>
    </location>
</feature>
<feature type="compositionally biased region" description="Acidic residues" evidence="1">
    <location>
        <begin position="233"/>
        <end position="249"/>
    </location>
</feature>
<dbReference type="EMBL" id="NAJL01000008">
    <property type="protein sequence ID" value="TKA31372.1"/>
    <property type="molecule type" value="Genomic_DNA"/>
</dbReference>
<feature type="compositionally biased region" description="Polar residues" evidence="1">
    <location>
        <begin position="289"/>
        <end position="304"/>
    </location>
</feature>
<comment type="caution">
    <text evidence="3">The sequence shown here is derived from an EMBL/GenBank/DDBJ whole genome shotgun (WGS) entry which is preliminary data.</text>
</comment>
<dbReference type="InterPro" id="IPR013655">
    <property type="entry name" value="PAS_fold_3"/>
</dbReference>
<evidence type="ECO:0000256" key="1">
    <source>
        <dbReference type="SAM" id="MobiDB-lite"/>
    </source>
</evidence>
<dbReference type="SUPFAM" id="SSF55785">
    <property type="entry name" value="PYP-like sensor domain (PAS domain)"/>
    <property type="match status" value="1"/>
</dbReference>
<name>A0A4U0U9L7_9PEZI</name>
<evidence type="ECO:0000259" key="2">
    <source>
        <dbReference type="PROSITE" id="PS50112"/>
    </source>
</evidence>
<dbReference type="PROSITE" id="PS50112">
    <property type="entry name" value="PAS"/>
    <property type="match status" value="1"/>
</dbReference>